<evidence type="ECO:0000259" key="1">
    <source>
        <dbReference type="Pfam" id="PF07693"/>
    </source>
</evidence>
<dbReference type="EMBL" id="WCSB01000240">
    <property type="protein sequence ID" value="KAB4443553.1"/>
    <property type="molecule type" value="Genomic_DNA"/>
</dbReference>
<feature type="domain" description="KAP NTPase" evidence="1">
    <location>
        <begin position="39"/>
        <end position="190"/>
    </location>
</feature>
<feature type="non-terminal residue" evidence="2">
    <location>
        <position position="1"/>
    </location>
</feature>
<reference evidence="2 3" key="1">
    <citation type="journal article" date="2019" name="Nat. Med.">
        <title>A library of human gut bacterial isolates paired with longitudinal multiomics data enables mechanistic microbiome research.</title>
        <authorList>
            <person name="Poyet M."/>
            <person name="Groussin M."/>
            <person name="Gibbons S.M."/>
            <person name="Avila-Pacheco J."/>
            <person name="Jiang X."/>
            <person name="Kearney S.M."/>
            <person name="Perrotta A.R."/>
            <person name="Berdy B."/>
            <person name="Zhao S."/>
            <person name="Lieberman T.D."/>
            <person name="Swanson P.K."/>
            <person name="Smith M."/>
            <person name="Roesemann S."/>
            <person name="Alexander J.E."/>
            <person name="Rich S.A."/>
            <person name="Livny J."/>
            <person name="Vlamakis H."/>
            <person name="Clish C."/>
            <person name="Bullock K."/>
            <person name="Deik A."/>
            <person name="Scott J."/>
            <person name="Pierce K.A."/>
            <person name="Xavier R.J."/>
            <person name="Alm E.J."/>
        </authorList>
    </citation>
    <scope>NUCLEOTIDE SEQUENCE [LARGE SCALE GENOMIC DNA]</scope>
    <source>
        <strain evidence="2 3">BIOML-A165</strain>
    </source>
</reference>
<sequence length="421" mass="49063">AYSKDHKYGWSYMLAIYQDKVEKDVCYETLSEDEPTVYEFKTWMQDISDFIKEKGQRKLVLVFDNMDRLPAEKVKELWSSIHTFFADSGFENVWAVIPFDETHLACAFGDETDEQTKQLTKYFINKTFPIVYRVAPPVITDYRSIFNKLFVEAFGETENEAKETINRIFRLVNPNANVREIISYINEMVALKQEWCNEILMINIALFCLKKTDILANPVEQILSGDYLNGIQTIINNDLQTQREIAALVYGVDVEDARQIPLKKYIEGCINGEEDHDINQYAETNKQFDTVLEEVIQCMDNALIDKIIHCLHKLTRKSDVILRVWQRIAQLKLKESIEKQVFPVEYQELLLHLDTESQNHVIAQLYKKIVRFNDFNGGDYFKTLDAIDRFIAQNKLACDFTSLIEAKTVKPNTFIDYIQAA</sequence>
<evidence type="ECO:0000313" key="2">
    <source>
        <dbReference type="EMBL" id="KAB4443553.1"/>
    </source>
</evidence>
<dbReference type="Proteomes" id="UP000460317">
    <property type="component" value="Unassembled WGS sequence"/>
</dbReference>
<dbReference type="InterPro" id="IPR011646">
    <property type="entry name" value="KAP_P-loop"/>
</dbReference>
<evidence type="ECO:0000313" key="3">
    <source>
        <dbReference type="Proteomes" id="UP000460317"/>
    </source>
</evidence>
<dbReference type="AlphaFoldDB" id="A0A7J5JBM5"/>
<dbReference type="Pfam" id="PF07693">
    <property type="entry name" value="KAP_NTPase"/>
    <property type="match status" value="1"/>
</dbReference>
<comment type="caution">
    <text evidence="2">The sequence shown here is derived from an EMBL/GenBank/DDBJ whole genome shotgun (WGS) entry which is preliminary data.</text>
</comment>
<accession>A0A7J5JBM5</accession>
<gene>
    <name evidence="2" type="ORF">GAN93_26890</name>
</gene>
<name>A0A7J5JBM5_BACT4</name>
<proteinExistence type="predicted"/>
<protein>
    <submittedName>
        <fullName evidence="2">NTPase</fullName>
    </submittedName>
</protein>
<organism evidence="2 3">
    <name type="scientific">Bacteroides thetaiotaomicron</name>
    <dbReference type="NCBI Taxonomy" id="818"/>
    <lineage>
        <taxon>Bacteria</taxon>
        <taxon>Pseudomonadati</taxon>
        <taxon>Bacteroidota</taxon>
        <taxon>Bacteroidia</taxon>
        <taxon>Bacteroidales</taxon>
        <taxon>Bacteroidaceae</taxon>
        <taxon>Bacteroides</taxon>
    </lineage>
</organism>
<feature type="non-terminal residue" evidence="2">
    <location>
        <position position="421"/>
    </location>
</feature>